<dbReference type="CDD" id="cd02857">
    <property type="entry name" value="E_set_CDase_PDE_N"/>
    <property type="match status" value="1"/>
</dbReference>
<dbReference type="Gene3D" id="2.60.40.10">
    <property type="entry name" value="Immunoglobulins"/>
    <property type="match status" value="1"/>
</dbReference>
<evidence type="ECO:0000256" key="3">
    <source>
        <dbReference type="ARBA" id="ARBA00023295"/>
    </source>
</evidence>
<dbReference type="GO" id="GO:0005975">
    <property type="term" value="P:carbohydrate metabolic process"/>
    <property type="evidence" value="ECO:0007669"/>
    <property type="project" value="InterPro"/>
</dbReference>
<dbReference type="SUPFAM" id="SSF81296">
    <property type="entry name" value="E set domains"/>
    <property type="match status" value="1"/>
</dbReference>
<protein>
    <submittedName>
        <fullName evidence="5">Cyclomaltodextrinase</fullName>
    </submittedName>
</protein>
<evidence type="ECO:0000256" key="1">
    <source>
        <dbReference type="ARBA" id="ARBA00008061"/>
    </source>
</evidence>
<dbReference type="SUPFAM" id="SSF51011">
    <property type="entry name" value="Glycosyl hydrolase domain"/>
    <property type="match status" value="1"/>
</dbReference>
<reference evidence="5 6" key="1">
    <citation type="submission" date="2014-02" db="EMBL/GenBank/DDBJ databases">
        <title>Genome sequence of Paenibacillus darwinianus reveals adaptive mechanisms for survival in Antarctic soils.</title>
        <authorList>
            <person name="Dsouza M."/>
            <person name="Taylor M.W."/>
            <person name="Turner S.J."/>
            <person name="Aislabie J."/>
        </authorList>
    </citation>
    <scope>NUCLEOTIDE SEQUENCE [LARGE SCALE GENOMIC DNA]</scope>
    <source>
        <strain evidence="5 6">CE1</strain>
    </source>
</reference>
<evidence type="ECO:0000256" key="2">
    <source>
        <dbReference type="ARBA" id="ARBA00022801"/>
    </source>
</evidence>
<sequence>MLLECFHHATRSNWAYAYDEKTIHLRFRTKRDDVDEVYAITGDKYDWEAHYKELKMDKLASDHFFDYWEIGIRPMHKRFSYGFRIRAGNETVWMVESGISHEQPTPPGGYYEFPYIHPVDIFRAPEWAKEAVFYQIFPDRFANGDPSNDPEGSKEWGGQPEQGGFFGGDLKGVMDNLEYLTDLGINAIYFTPLFKSPSNHKYDTIDYMEIDPQFGTKDDLRRLVQECHKKGIRVVLDAVFNHSGVEFAPFQDVVRNGDNSKYKDWFHIHSFPVTVDENPANYDTFGFYGHMPKLNTANPEVKKYLLDVATYWLQEMDIDGWRLDVANEIDHRFWRDFRVAVKAIKPDAYIVGEVWSDSMLWLMGDQFDSVMNYPFADKTLSFFSNCDKDGYMFANEISRLLIRYPQQTNEVIFNLLCSHDTPRVLTMLGEDKRRLKLALVFLLTYIGTPCIFYGDEVGLRGGGDPDCRKCMEWDYDRQDRELYDFYKLIIALRKNYPMLRHGRFRFLKAEPGDCRVIYERLDDEMHFTVWMNNTTERTVLSHPMETNDWHDALSGQRVEVTDGAMNLELDELGYRIIYRKII</sequence>
<dbReference type="AlphaFoldDB" id="A0A9W5W6T7"/>
<feature type="domain" description="Glycosyl hydrolase family 13 catalytic" evidence="4">
    <location>
        <begin position="135"/>
        <end position="493"/>
    </location>
</feature>
<dbReference type="SMART" id="SM00642">
    <property type="entry name" value="Aamy"/>
    <property type="match status" value="1"/>
</dbReference>
<evidence type="ECO:0000259" key="4">
    <source>
        <dbReference type="SMART" id="SM00642"/>
    </source>
</evidence>
<dbReference type="Pfam" id="PF16657">
    <property type="entry name" value="Malt_amylase_C"/>
    <property type="match status" value="1"/>
</dbReference>
<dbReference type="Gene3D" id="3.90.400.10">
    <property type="entry name" value="Oligo-1,6-glucosidase, Domain 2"/>
    <property type="match status" value="1"/>
</dbReference>
<name>A0A9W5W6T7_9BACL</name>
<gene>
    <name evidence="5" type="ORF">BG53_06935</name>
</gene>
<keyword evidence="2" id="KW-0378">Hydrolase</keyword>
<comment type="caution">
    <text evidence="5">The sequence shown here is derived from an EMBL/GenBank/DDBJ whole genome shotgun (WGS) entry which is preliminary data.</text>
</comment>
<dbReference type="EMBL" id="JFHU01000199">
    <property type="protein sequence ID" value="EXX86160.1"/>
    <property type="molecule type" value="Genomic_DNA"/>
</dbReference>
<evidence type="ECO:0000313" key="5">
    <source>
        <dbReference type="EMBL" id="EXX86160.1"/>
    </source>
</evidence>
<dbReference type="Pfam" id="PF02903">
    <property type="entry name" value="Alpha-amylase_N"/>
    <property type="match status" value="1"/>
</dbReference>
<dbReference type="InterPro" id="IPR032091">
    <property type="entry name" value="Malt_amylase-like_C"/>
</dbReference>
<dbReference type="PANTHER" id="PTHR10357">
    <property type="entry name" value="ALPHA-AMYLASE FAMILY MEMBER"/>
    <property type="match status" value="1"/>
</dbReference>
<dbReference type="InterPro" id="IPR006047">
    <property type="entry name" value="GH13_cat_dom"/>
</dbReference>
<dbReference type="InterPro" id="IPR017853">
    <property type="entry name" value="GH"/>
</dbReference>
<dbReference type="InterPro" id="IPR013783">
    <property type="entry name" value="Ig-like_fold"/>
</dbReference>
<comment type="similarity">
    <text evidence="1">Belongs to the glycosyl hydrolase 13 family.</text>
</comment>
<dbReference type="PANTHER" id="PTHR10357:SF210">
    <property type="entry name" value="MALTODEXTRIN GLUCOSIDASE"/>
    <property type="match status" value="1"/>
</dbReference>
<dbReference type="Pfam" id="PF00128">
    <property type="entry name" value="Alpha-amylase"/>
    <property type="match status" value="1"/>
</dbReference>
<keyword evidence="3" id="KW-0326">Glycosidase</keyword>
<organism evidence="5 6">
    <name type="scientific">Paenibacillus darwinianus</name>
    <dbReference type="NCBI Taxonomy" id="1380763"/>
    <lineage>
        <taxon>Bacteria</taxon>
        <taxon>Bacillati</taxon>
        <taxon>Bacillota</taxon>
        <taxon>Bacilli</taxon>
        <taxon>Bacillales</taxon>
        <taxon>Paenibacillaceae</taxon>
        <taxon>Paenibacillus</taxon>
    </lineage>
</organism>
<dbReference type="Gene3D" id="2.60.40.1180">
    <property type="entry name" value="Golgi alpha-mannosidase II"/>
    <property type="match status" value="1"/>
</dbReference>
<evidence type="ECO:0000313" key="6">
    <source>
        <dbReference type="Proteomes" id="UP000053750"/>
    </source>
</evidence>
<dbReference type="SUPFAM" id="SSF51445">
    <property type="entry name" value="(Trans)glycosidases"/>
    <property type="match status" value="1"/>
</dbReference>
<dbReference type="InterPro" id="IPR013780">
    <property type="entry name" value="Glyco_hydro_b"/>
</dbReference>
<dbReference type="InterPro" id="IPR004185">
    <property type="entry name" value="Glyco_hydro_13_lg-like_dom"/>
</dbReference>
<dbReference type="Proteomes" id="UP000053750">
    <property type="component" value="Unassembled WGS sequence"/>
</dbReference>
<dbReference type="OrthoDB" id="9805159at2"/>
<dbReference type="Gene3D" id="3.20.20.80">
    <property type="entry name" value="Glycosidases"/>
    <property type="match status" value="1"/>
</dbReference>
<dbReference type="GO" id="GO:0004553">
    <property type="term" value="F:hydrolase activity, hydrolyzing O-glycosyl compounds"/>
    <property type="evidence" value="ECO:0007669"/>
    <property type="project" value="InterPro"/>
</dbReference>
<dbReference type="InterPro" id="IPR045857">
    <property type="entry name" value="O16G_dom_2"/>
</dbReference>
<dbReference type="InterPro" id="IPR014756">
    <property type="entry name" value="Ig_E-set"/>
</dbReference>
<dbReference type="CDD" id="cd11338">
    <property type="entry name" value="AmyAc_CMD"/>
    <property type="match status" value="1"/>
</dbReference>
<keyword evidence="6" id="KW-1185">Reference proteome</keyword>
<proteinExistence type="inferred from homology"/>
<accession>A0A9W5W6T7</accession>
<dbReference type="RefSeq" id="WP_036584619.1">
    <property type="nucleotide sequence ID" value="NZ_KK082170.1"/>
</dbReference>